<dbReference type="Gene3D" id="1.20.1280.50">
    <property type="match status" value="1"/>
</dbReference>
<dbReference type="InterPro" id="IPR020472">
    <property type="entry name" value="WD40_PAC1"/>
</dbReference>
<feature type="compositionally biased region" description="Polar residues" evidence="5">
    <location>
        <begin position="274"/>
        <end position="299"/>
    </location>
</feature>
<dbReference type="GO" id="GO:0010992">
    <property type="term" value="P:ubiquitin recycling"/>
    <property type="evidence" value="ECO:0007669"/>
    <property type="project" value="TreeGrafter"/>
</dbReference>
<dbReference type="SMART" id="SM00320">
    <property type="entry name" value="WD40"/>
    <property type="match status" value="7"/>
</dbReference>
<dbReference type="Pfam" id="PF00400">
    <property type="entry name" value="WD40"/>
    <property type="match status" value="6"/>
</dbReference>
<proteinExistence type="predicted"/>
<keyword evidence="3" id="KW-0677">Repeat</keyword>
<keyword evidence="8" id="KW-1185">Reference proteome</keyword>
<feature type="compositionally biased region" description="Low complexity" evidence="5">
    <location>
        <begin position="68"/>
        <end position="82"/>
    </location>
</feature>
<sequence length="1188" mass="130712">MSQNNLHLLQLHTNRKSSPSTSSTSSINFINHQSTSNLNSNSNSNSNDFLIHSQNNFNKTPTTPSNLNQTNSNSSIIHQSNSPLPHLPPPCRAISPPTPAPSPQPDSINQILNSNQLIKNKSSNQNLNLIDLDNPISLLDSFNSLSLSNRSKFLNLLLSNLNLNELTSLSGKILPRLKRDFLRELPIEISLHILSFVDDPKTLMRAGMVSRFWRSLVSDETTWKGMCWKRGFNNTYHPFITPLNLNQRMEKERLGRVASYRASLKETNRKNKSIYHQNHSIQSSQSLNPSNHSINSYNPNIKSINQQIPSQNFISSTSLGILPQSIHTGLGLGTNPSIDLSSTTISITHQNQNQNQFFNNSFSNSSSNFGLSVVEPSEDQISIPYHSNLLPPQNSNMISRRNSFNDMFTSPRLDSSSSAGKLISESFQSSSSSKMNSSNLINRSSSRQNDSSNLQSSSNSSNIKQPYKIVNAYSPEPGMVPPTNATSSKRIRPRSMPLIGLSLNLSRSISAFADLTLDSPSNDLKGPSSENQINLTTQAITHLPDHLQLANQSTPTTANLSDLPQTASTIEEFDYSPRTPFSYKTYFKRAYLTESNWLRGPGELIAVQTSQNNDGHEWVVTSLGFDDDWIVVGMATSKIHVFSAHTGEFLRTLTGHELGVWCLALISKGGFRDPRDGPTQNQKGKEPEVDHDHNFQSNDNLQAISSLSLTPEWVSSNYGPSAHPHGANMIRAKAGLGMSFVKRDRQNSHQNTLHGHLQPAADIGSIFQPANGTSEEQSSSQEWSSTFSNHQSFQAQSVLPRPIINSFDTFGLSSDLRQAVGLNSHSHATNTGRSSVRMTHSSHDPRRSRRPSSFSSFMTSSQPYHTHTDNHNFRTHNHSAQNGANGVLGGMGLGAGGPSSGNLQQASACGIARGWGQKESLVVSGGCDRDVRVWDVATGRCKFVLHGHSSTIRCLKVLDGRPIAVSGSRDASLRVWDIEKGVQKHILVGHTSSVRAIEVHGNRAVSGSYDTTCRLWDVDTGECLKVLRGHYHQIYAVAFDGTRIASGSMDSTVCIWSSQTGELLALLQGHTALVGQVQINGQSNMLVTGGSDGRVVIFNLESFECVHRLCAHDNSVTCLQFDDRFVVTGGNDGRVKLWDFKTGAFIRELAEPCEAVWRITLRDDKAILLCKRDGKTVMEVISFKPTMD</sequence>
<dbReference type="AlphaFoldDB" id="A0A9Q3FBE0"/>
<dbReference type="InterPro" id="IPR001680">
    <property type="entry name" value="WD40_rpt"/>
</dbReference>
<evidence type="ECO:0000256" key="3">
    <source>
        <dbReference type="ARBA" id="ARBA00022737"/>
    </source>
</evidence>
<dbReference type="GO" id="GO:0043130">
    <property type="term" value="F:ubiquitin binding"/>
    <property type="evidence" value="ECO:0007669"/>
    <property type="project" value="TreeGrafter"/>
</dbReference>
<reference evidence="7" key="1">
    <citation type="submission" date="2021-03" db="EMBL/GenBank/DDBJ databases">
        <title>Draft genome sequence of rust myrtle Austropuccinia psidii MF-1, a brazilian biotype.</title>
        <authorList>
            <person name="Quecine M.C."/>
            <person name="Pachon D.M.R."/>
            <person name="Bonatelli M.L."/>
            <person name="Correr F.H."/>
            <person name="Franceschini L.M."/>
            <person name="Leite T.F."/>
            <person name="Margarido G.R.A."/>
            <person name="Almeida C.A."/>
            <person name="Ferrarezi J.A."/>
            <person name="Labate C.A."/>
        </authorList>
    </citation>
    <scope>NUCLEOTIDE SEQUENCE</scope>
    <source>
        <strain evidence="7">MF-1</strain>
    </source>
</reference>
<protein>
    <recommendedName>
        <fullName evidence="6">F-box domain-containing protein</fullName>
    </recommendedName>
</protein>
<evidence type="ECO:0000256" key="5">
    <source>
        <dbReference type="SAM" id="MobiDB-lite"/>
    </source>
</evidence>
<feature type="compositionally biased region" description="Low complexity" evidence="5">
    <location>
        <begin position="851"/>
        <end position="861"/>
    </location>
</feature>
<evidence type="ECO:0000256" key="1">
    <source>
        <dbReference type="ARBA" id="ARBA00022490"/>
    </source>
</evidence>
<evidence type="ECO:0000313" key="7">
    <source>
        <dbReference type="EMBL" id="MBW0534913.1"/>
    </source>
</evidence>
<dbReference type="InterPro" id="IPR015943">
    <property type="entry name" value="WD40/YVTN_repeat-like_dom_sf"/>
</dbReference>
<dbReference type="GO" id="GO:0005737">
    <property type="term" value="C:cytoplasm"/>
    <property type="evidence" value="ECO:0007669"/>
    <property type="project" value="TreeGrafter"/>
</dbReference>
<dbReference type="PROSITE" id="PS50294">
    <property type="entry name" value="WD_REPEATS_REGION"/>
    <property type="match status" value="5"/>
</dbReference>
<comment type="caution">
    <text evidence="7">The sequence shown here is derived from an EMBL/GenBank/DDBJ whole genome shotgun (WGS) entry which is preliminary data.</text>
</comment>
<feature type="repeat" description="WD" evidence="4">
    <location>
        <begin position="987"/>
        <end position="1026"/>
    </location>
</feature>
<dbReference type="GO" id="GO:0043161">
    <property type="term" value="P:proteasome-mediated ubiquitin-dependent protein catabolic process"/>
    <property type="evidence" value="ECO:0007669"/>
    <property type="project" value="TreeGrafter"/>
</dbReference>
<name>A0A9Q3FBE0_9BASI</name>
<dbReference type="CDD" id="cd00200">
    <property type="entry name" value="WD40"/>
    <property type="match status" value="1"/>
</dbReference>
<keyword evidence="1" id="KW-0963">Cytoplasm</keyword>
<feature type="repeat" description="WD" evidence="4">
    <location>
        <begin position="1109"/>
        <end position="1148"/>
    </location>
</feature>
<evidence type="ECO:0000256" key="2">
    <source>
        <dbReference type="ARBA" id="ARBA00022574"/>
    </source>
</evidence>
<feature type="region of interest" description="Disordered" evidence="5">
    <location>
        <begin position="767"/>
        <end position="788"/>
    </location>
</feature>
<gene>
    <name evidence="7" type="ORF">O181_074628</name>
</gene>
<feature type="compositionally biased region" description="Low complexity" evidence="5">
    <location>
        <begin position="425"/>
        <end position="462"/>
    </location>
</feature>
<dbReference type="EMBL" id="AVOT02039805">
    <property type="protein sequence ID" value="MBW0534913.1"/>
    <property type="molecule type" value="Genomic_DNA"/>
</dbReference>
<dbReference type="PRINTS" id="PR00320">
    <property type="entry name" value="GPROTEINBRPT"/>
</dbReference>
<feature type="repeat" description="WD" evidence="4">
    <location>
        <begin position="945"/>
        <end position="986"/>
    </location>
</feature>
<feature type="repeat" description="WD" evidence="4">
    <location>
        <begin position="1027"/>
        <end position="1066"/>
    </location>
</feature>
<feature type="region of interest" description="Disordered" evidence="5">
    <location>
        <begin position="268"/>
        <end position="299"/>
    </location>
</feature>
<dbReference type="SUPFAM" id="SSF81383">
    <property type="entry name" value="F-box domain"/>
    <property type="match status" value="1"/>
</dbReference>
<dbReference type="Gene3D" id="2.130.10.10">
    <property type="entry name" value="YVTN repeat-like/Quinoprotein amine dehydrogenase"/>
    <property type="match status" value="2"/>
</dbReference>
<dbReference type="SUPFAM" id="SSF50978">
    <property type="entry name" value="WD40 repeat-like"/>
    <property type="match status" value="2"/>
</dbReference>
<dbReference type="PANTHER" id="PTHR19849">
    <property type="entry name" value="PHOSPHOLIPASE A-2-ACTIVATING PROTEIN"/>
    <property type="match status" value="1"/>
</dbReference>
<keyword evidence="2 4" id="KW-0853">WD repeat</keyword>
<dbReference type="SMART" id="SM00256">
    <property type="entry name" value="FBOX"/>
    <property type="match status" value="1"/>
</dbReference>
<feature type="repeat" description="WD" evidence="4">
    <location>
        <begin position="1067"/>
        <end position="1108"/>
    </location>
</feature>
<feature type="domain" description="F-box" evidence="6">
    <location>
        <begin position="179"/>
        <end position="226"/>
    </location>
</feature>
<feature type="region of interest" description="Disordered" evidence="5">
    <location>
        <begin position="38"/>
        <end position="107"/>
    </location>
</feature>
<feature type="compositionally biased region" description="Low complexity" evidence="5">
    <location>
        <begin position="38"/>
        <end position="47"/>
    </location>
</feature>
<dbReference type="PROSITE" id="PS00678">
    <property type="entry name" value="WD_REPEATS_1"/>
    <property type="match status" value="3"/>
</dbReference>
<feature type="region of interest" description="Disordered" evidence="5">
    <location>
        <begin position="825"/>
        <end position="892"/>
    </location>
</feature>
<feature type="compositionally biased region" description="Low complexity" evidence="5">
    <location>
        <begin position="774"/>
        <end position="785"/>
    </location>
</feature>
<dbReference type="OrthoDB" id="190105at2759"/>
<dbReference type="InterPro" id="IPR036047">
    <property type="entry name" value="F-box-like_dom_sf"/>
</dbReference>
<dbReference type="PANTHER" id="PTHR19849:SF0">
    <property type="entry name" value="PHOSPHOLIPASE A-2-ACTIVATING PROTEIN"/>
    <property type="match status" value="1"/>
</dbReference>
<feature type="repeat" description="WD" evidence="4">
    <location>
        <begin position="915"/>
        <end position="944"/>
    </location>
</feature>
<dbReference type="Pfam" id="PF12937">
    <property type="entry name" value="F-box-like"/>
    <property type="match status" value="1"/>
</dbReference>
<feature type="compositionally biased region" description="Polar residues" evidence="5">
    <location>
        <begin position="52"/>
        <end position="67"/>
    </location>
</feature>
<dbReference type="InterPro" id="IPR036322">
    <property type="entry name" value="WD40_repeat_dom_sf"/>
</dbReference>
<evidence type="ECO:0000259" key="6">
    <source>
        <dbReference type="PROSITE" id="PS50181"/>
    </source>
</evidence>
<feature type="compositionally biased region" description="Pro residues" evidence="5">
    <location>
        <begin position="85"/>
        <end position="104"/>
    </location>
</feature>
<evidence type="ECO:0000313" key="8">
    <source>
        <dbReference type="Proteomes" id="UP000765509"/>
    </source>
</evidence>
<dbReference type="PROSITE" id="PS50082">
    <property type="entry name" value="WD_REPEATS_2"/>
    <property type="match status" value="6"/>
</dbReference>
<dbReference type="InterPro" id="IPR001810">
    <property type="entry name" value="F-box_dom"/>
</dbReference>
<evidence type="ECO:0000256" key="4">
    <source>
        <dbReference type="PROSITE-ProRule" id="PRU00221"/>
    </source>
</evidence>
<dbReference type="PROSITE" id="PS50181">
    <property type="entry name" value="FBOX"/>
    <property type="match status" value="1"/>
</dbReference>
<dbReference type="Proteomes" id="UP000765509">
    <property type="component" value="Unassembled WGS sequence"/>
</dbReference>
<feature type="region of interest" description="Disordered" evidence="5">
    <location>
        <begin position="425"/>
        <end position="465"/>
    </location>
</feature>
<organism evidence="7 8">
    <name type="scientific">Austropuccinia psidii MF-1</name>
    <dbReference type="NCBI Taxonomy" id="1389203"/>
    <lineage>
        <taxon>Eukaryota</taxon>
        <taxon>Fungi</taxon>
        <taxon>Dikarya</taxon>
        <taxon>Basidiomycota</taxon>
        <taxon>Pucciniomycotina</taxon>
        <taxon>Pucciniomycetes</taxon>
        <taxon>Pucciniales</taxon>
        <taxon>Sphaerophragmiaceae</taxon>
        <taxon>Austropuccinia</taxon>
    </lineage>
</organism>
<dbReference type="InterPro" id="IPR019775">
    <property type="entry name" value="WD40_repeat_CS"/>
</dbReference>
<accession>A0A9Q3FBE0</accession>
<feature type="compositionally biased region" description="Polar residues" evidence="5">
    <location>
        <begin position="825"/>
        <end position="838"/>
    </location>
</feature>
<dbReference type="GO" id="GO:0005634">
    <property type="term" value="C:nucleus"/>
    <property type="evidence" value="ECO:0007669"/>
    <property type="project" value="TreeGrafter"/>
</dbReference>